<keyword evidence="6 10" id="KW-0472">Membrane</keyword>
<dbReference type="Pfam" id="PF00015">
    <property type="entry name" value="MCPsignal"/>
    <property type="match status" value="1"/>
</dbReference>
<keyword evidence="3" id="KW-0145">Chemotaxis</keyword>
<evidence type="ECO:0000259" key="11">
    <source>
        <dbReference type="PROSITE" id="PS50111"/>
    </source>
</evidence>
<dbReference type="SMART" id="SM00304">
    <property type="entry name" value="HAMP"/>
    <property type="match status" value="1"/>
</dbReference>
<dbReference type="InterPro" id="IPR003660">
    <property type="entry name" value="HAMP_dom"/>
</dbReference>
<dbReference type="OMA" id="MHTIEAM"/>
<feature type="domain" description="Methyl-accepting transducer" evidence="11">
    <location>
        <begin position="380"/>
        <end position="637"/>
    </location>
</feature>
<dbReference type="AlphaFoldDB" id="A0AAE2UZ26"/>
<dbReference type="InterPro" id="IPR004089">
    <property type="entry name" value="MCPsignal_dom"/>
</dbReference>
<organism evidence="13 14">
    <name type="scientific">Clostridium beijerinckii</name>
    <name type="common">Clostridium MP</name>
    <dbReference type="NCBI Taxonomy" id="1520"/>
    <lineage>
        <taxon>Bacteria</taxon>
        <taxon>Bacillati</taxon>
        <taxon>Bacillota</taxon>
        <taxon>Clostridia</taxon>
        <taxon>Eubacteriales</taxon>
        <taxon>Clostridiaceae</taxon>
        <taxon>Clostridium</taxon>
    </lineage>
</organism>
<reference evidence="13" key="1">
    <citation type="submission" date="2020-11" db="EMBL/GenBank/DDBJ databases">
        <authorList>
            <person name="Thieme N."/>
            <person name="Liebl W."/>
            <person name="Zverlov V."/>
        </authorList>
    </citation>
    <scope>NUCLEOTIDE SEQUENCE</scope>
    <source>
        <strain evidence="13">NT08</strain>
    </source>
</reference>
<dbReference type="CDD" id="cd12913">
    <property type="entry name" value="PDC1_MCP_like"/>
    <property type="match status" value="1"/>
</dbReference>
<dbReference type="SMART" id="SM00283">
    <property type="entry name" value="MA"/>
    <property type="match status" value="1"/>
</dbReference>
<dbReference type="InterPro" id="IPR033479">
    <property type="entry name" value="dCache_1"/>
</dbReference>
<evidence type="ECO:0000256" key="4">
    <source>
        <dbReference type="ARBA" id="ARBA00022692"/>
    </source>
</evidence>
<dbReference type="GO" id="GO:0007165">
    <property type="term" value="P:signal transduction"/>
    <property type="evidence" value="ECO:0007669"/>
    <property type="project" value="UniProtKB-KW"/>
</dbReference>
<evidence type="ECO:0000256" key="9">
    <source>
        <dbReference type="PROSITE-ProRule" id="PRU00284"/>
    </source>
</evidence>
<dbReference type="GO" id="GO:0005886">
    <property type="term" value="C:plasma membrane"/>
    <property type="evidence" value="ECO:0007669"/>
    <property type="project" value="UniProtKB-SubCell"/>
</dbReference>
<dbReference type="GO" id="GO:0006935">
    <property type="term" value="P:chemotaxis"/>
    <property type="evidence" value="ECO:0007669"/>
    <property type="project" value="UniProtKB-KW"/>
</dbReference>
<dbReference type="Gene3D" id="1.10.287.950">
    <property type="entry name" value="Methyl-accepting chemotaxis protein"/>
    <property type="match status" value="1"/>
</dbReference>
<evidence type="ECO:0000256" key="3">
    <source>
        <dbReference type="ARBA" id="ARBA00022500"/>
    </source>
</evidence>
<evidence type="ECO:0000256" key="2">
    <source>
        <dbReference type="ARBA" id="ARBA00022475"/>
    </source>
</evidence>
<comment type="similarity">
    <text evidence="8">Belongs to the methyl-accepting chemotaxis (MCP) protein family.</text>
</comment>
<comment type="caution">
    <text evidence="13">The sequence shown here is derived from an EMBL/GenBank/DDBJ whole genome shotgun (WGS) entry which is preliminary data.</text>
</comment>
<keyword evidence="4 10" id="KW-0812">Transmembrane</keyword>
<keyword evidence="7 9" id="KW-0807">Transducer</keyword>
<dbReference type="EMBL" id="JADOEF010000001">
    <property type="protein sequence ID" value="MBF7810310.1"/>
    <property type="molecule type" value="Genomic_DNA"/>
</dbReference>
<dbReference type="PROSITE" id="PS50111">
    <property type="entry name" value="CHEMOTAXIS_TRANSDUC_2"/>
    <property type="match status" value="1"/>
</dbReference>
<dbReference type="SUPFAM" id="SSF58104">
    <property type="entry name" value="Methyl-accepting chemotaxis protein (MCP) signaling domain"/>
    <property type="match status" value="1"/>
</dbReference>
<evidence type="ECO:0000313" key="13">
    <source>
        <dbReference type="EMBL" id="MBF7810310.1"/>
    </source>
</evidence>
<evidence type="ECO:0000256" key="1">
    <source>
        <dbReference type="ARBA" id="ARBA00004651"/>
    </source>
</evidence>
<gene>
    <name evidence="13" type="ORF">IS491_16885</name>
</gene>
<dbReference type="PROSITE" id="PS50885">
    <property type="entry name" value="HAMP"/>
    <property type="match status" value="1"/>
</dbReference>
<dbReference type="RefSeq" id="WP_012059108.1">
    <property type="nucleotide sequence ID" value="NZ_CP073279.1"/>
</dbReference>
<dbReference type="Pfam" id="PF00672">
    <property type="entry name" value="HAMP"/>
    <property type="match status" value="1"/>
</dbReference>
<name>A0AAE2UZ26_CLOBE</name>
<evidence type="ECO:0000313" key="14">
    <source>
        <dbReference type="Proteomes" id="UP000631418"/>
    </source>
</evidence>
<feature type="transmembrane region" description="Helical" evidence="10">
    <location>
        <begin position="285"/>
        <end position="307"/>
    </location>
</feature>
<dbReference type="Gene3D" id="3.30.450.20">
    <property type="entry name" value="PAS domain"/>
    <property type="match status" value="2"/>
</dbReference>
<dbReference type="Pfam" id="PF02743">
    <property type="entry name" value="dCache_1"/>
    <property type="match status" value="1"/>
</dbReference>
<keyword evidence="2" id="KW-1003">Cell membrane</keyword>
<evidence type="ECO:0000256" key="10">
    <source>
        <dbReference type="SAM" id="Phobius"/>
    </source>
</evidence>
<evidence type="ECO:0000256" key="6">
    <source>
        <dbReference type="ARBA" id="ARBA00023136"/>
    </source>
</evidence>
<dbReference type="PANTHER" id="PTHR32089">
    <property type="entry name" value="METHYL-ACCEPTING CHEMOTAXIS PROTEIN MCPB"/>
    <property type="match status" value="1"/>
</dbReference>
<evidence type="ECO:0000259" key="12">
    <source>
        <dbReference type="PROSITE" id="PS50885"/>
    </source>
</evidence>
<evidence type="ECO:0000256" key="5">
    <source>
        <dbReference type="ARBA" id="ARBA00022989"/>
    </source>
</evidence>
<dbReference type="Proteomes" id="UP000631418">
    <property type="component" value="Unassembled WGS sequence"/>
</dbReference>
<evidence type="ECO:0000256" key="7">
    <source>
        <dbReference type="ARBA" id="ARBA00023224"/>
    </source>
</evidence>
<keyword evidence="5 10" id="KW-1133">Transmembrane helix</keyword>
<dbReference type="PANTHER" id="PTHR32089:SF114">
    <property type="entry name" value="METHYL-ACCEPTING CHEMOTAXIS PROTEIN MCPB"/>
    <property type="match status" value="1"/>
</dbReference>
<evidence type="ECO:0000256" key="8">
    <source>
        <dbReference type="ARBA" id="ARBA00029447"/>
    </source>
</evidence>
<dbReference type="SUPFAM" id="SSF103190">
    <property type="entry name" value="Sensory domain-like"/>
    <property type="match status" value="1"/>
</dbReference>
<dbReference type="CDD" id="cd06225">
    <property type="entry name" value="HAMP"/>
    <property type="match status" value="1"/>
</dbReference>
<protein>
    <submittedName>
        <fullName evidence="13">Methyl-accepting chemotaxis protein</fullName>
    </submittedName>
</protein>
<comment type="subcellular location">
    <subcellularLocation>
        <location evidence="1">Cell membrane</location>
        <topology evidence="1">Multi-pass membrane protein</topology>
    </subcellularLocation>
</comment>
<sequence>MKLKKIKLKSIRTKLVMSLLGICLIPLIILGFGANEQAKSILNQKLKLTSQQTLLELNDGIDNYFSGFVSMTKALSTNYNFVNSDKDESYLAITSMLKDVKESDNDIFSTYFASVDDKFEIYPSEKMPDGYKASDRDWYKQAIEHKDQVIITLPFKSAQTGKNVVSIAKAVEKDGKLVGVCAMNVSLDAITEKISTKKIGNTGYIFVSDIDGQNMIAHKNKDLIGTDVASKQPFWQDVKNNNAGFLTYEFNNTKKFGVYGTNPTTGWKVVATLDEKEVTNDTNSILATTVYISLVILIICIMLSLFLSKGIAQNIKKLKEVFEKASKGDLTASINLSTKDEFMELSQSFNAMISNISKLIENVTASSKIVLETSSNLANMSEEVTASIEEVSKSIEDVSHGAVNQSQNAQHGVLEMNELSGKLDEINENSHEMDKLSANTKELGAKGLSMIDTLIEKSDKTKTATDEVNGIVQEMAENTKTIDTISEKISQITEQTNLLSLNASIESARAGEAGKGFAVVAEEIRKLAEQSKVSTEEIKEIIVNIRNKSDKATGAIIAAENIAKEQELAVSKTLEIFNEIIESIGVMSAKVNEVKASVIDINRSKQSVIVEIENISSISQETAAASEEVSASTEEIDAAMVRFTKHAEELQSLSEMLGEELARFKIN</sequence>
<feature type="domain" description="HAMP" evidence="12">
    <location>
        <begin position="309"/>
        <end position="361"/>
    </location>
</feature>
<accession>A0AAE2UZ26</accession>
<proteinExistence type="inferred from homology"/>
<dbReference type="InterPro" id="IPR029151">
    <property type="entry name" value="Sensor-like_sf"/>
</dbReference>
<dbReference type="CDD" id="cd12912">
    <property type="entry name" value="PDC2_MCP_like"/>
    <property type="match status" value="1"/>
</dbReference>
<dbReference type="Gene3D" id="1.10.8.500">
    <property type="entry name" value="HAMP domain in histidine kinase"/>
    <property type="match status" value="1"/>
</dbReference>